<protein>
    <recommendedName>
        <fullName evidence="1">Hemerythrin-like domain-containing protein</fullName>
    </recommendedName>
</protein>
<dbReference type="Gene3D" id="3.40.30.10">
    <property type="entry name" value="Glutaredoxin"/>
    <property type="match status" value="1"/>
</dbReference>
<dbReference type="Pfam" id="PF01814">
    <property type="entry name" value="Hemerythrin"/>
    <property type="match status" value="1"/>
</dbReference>
<dbReference type="AlphaFoldDB" id="A0AAN7FGJ8"/>
<dbReference type="CDD" id="cd12108">
    <property type="entry name" value="Hr-like"/>
    <property type="match status" value="1"/>
</dbReference>
<dbReference type="Proteomes" id="UP001324115">
    <property type="component" value="Unassembled WGS sequence"/>
</dbReference>
<comment type="caution">
    <text evidence="2">The sequence shown here is derived from an EMBL/GenBank/DDBJ whole genome shotgun (WGS) entry which is preliminary data.</text>
</comment>
<evidence type="ECO:0000313" key="3">
    <source>
        <dbReference type="Proteomes" id="UP001324115"/>
    </source>
</evidence>
<dbReference type="CDD" id="cd00570">
    <property type="entry name" value="GST_N_family"/>
    <property type="match status" value="1"/>
</dbReference>
<dbReference type="PANTHER" id="PTHR35739:SF1">
    <property type="entry name" value="OS01G0861700 PROTEIN"/>
    <property type="match status" value="1"/>
</dbReference>
<dbReference type="InterPro" id="IPR012312">
    <property type="entry name" value="Hemerythrin-like"/>
</dbReference>
<dbReference type="InterPro" id="IPR036249">
    <property type="entry name" value="Thioredoxin-like_sf"/>
</dbReference>
<accession>A0AAN7FGJ8</accession>
<sequence>MIKKWNCFRKKSKKSTAEIVPHDVILNNGGTTTAAGTTVCTAVAAVVSTVVSTQSSTVRLYGSPTSVLAAYIRFALLHKGVSVRFVPSDTPNFGADAPVLQIGSETVSGSLETVLRYIDARFPHPPLGVRSCEEEEDEEEEETTPSVVRAIALQHKSMTWHVERLVRWVEDLSTRGGKGSVDPTVGSPRMEMKKLARSYSELLEVLLEHAQMEERVVFPILERADRGICKAANEEHARDLPIMNGIKEGIKSIGVMDSGSPDYQEALSNLSTRLKSLQENSKQHFMEEDKDLLPFMEAVELNKEQQKRVLEQCLDVMQGTHSHLFNFLLEGLLPCEAMQYLDLFISCNDRERTASTLKLIID</sequence>
<evidence type="ECO:0000313" key="2">
    <source>
        <dbReference type="EMBL" id="KAK4593383.1"/>
    </source>
</evidence>
<dbReference type="PANTHER" id="PTHR35739">
    <property type="entry name" value="OS01G0861700 PROTEIN"/>
    <property type="match status" value="1"/>
</dbReference>
<feature type="domain" description="Hemerythrin-like" evidence="1">
    <location>
        <begin position="148"/>
        <end position="295"/>
    </location>
</feature>
<proteinExistence type="predicted"/>
<gene>
    <name evidence="2" type="ORF">RGQ29_017475</name>
</gene>
<evidence type="ECO:0000259" key="1">
    <source>
        <dbReference type="Pfam" id="PF01814"/>
    </source>
</evidence>
<dbReference type="SUPFAM" id="SSF52833">
    <property type="entry name" value="Thioredoxin-like"/>
    <property type="match status" value="1"/>
</dbReference>
<keyword evidence="3" id="KW-1185">Reference proteome</keyword>
<name>A0AAN7FGJ8_QUERU</name>
<organism evidence="2 3">
    <name type="scientific">Quercus rubra</name>
    <name type="common">Northern red oak</name>
    <name type="synonym">Quercus borealis</name>
    <dbReference type="NCBI Taxonomy" id="3512"/>
    <lineage>
        <taxon>Eukaryota</taxon>
        <taxon>Viridiplantae</taxon>
        <taxon>Streptophyta</taxon>
        <taxon>Embryophyta</taxon>
        <taxon>Tracheophyta</taxon>
        <taxon>Spermatophyta</taxon>
        <taxon>Magnoliopsida</taxon>
        <taxon>eudicotyledons</taxon>
        <taxon>Gunneridae</taxon>
        <taxon>Pentapetalae</taxon>
        <taxon>rosids</taxon>
        <taxon>fabids</taxon>
        <taxon>Fagales</taxon>
        <taxon>Fagaceae</taxon>
        <taxon>Quercus</taxon>
    </lineage>
</organism>
<dbReference type="Gene3D" id="1.20.120.520">
    <property type="entry name" value="nmb1532 protein domain like"/>
    <property type="match status" value="1"/>
</dbReference>
<reference evidence="2 3" key="1">
    <citation type="journal article" date="2023" name="G3 (Bethesda)">
        <title>A haplotype-resolved chromosome-scale genome for Quercus rubra L. provides insights into the genetics of adaptive traits for red oak species.</title>
        <authorList>
            <person name="Kapoor B."/>
            <person name="Jenkins J."/>
            <person name="Schmutz J."/>
            <person name="Zhebentyayeva T."/>
            <person name="Kuelheim C."/>
            <person name="Coggeshall M."/>
            <person name="Heim C."/>
            <person name="Lasky J.R."/>
            <person name="Leites L."/>
            <person name="Islam-Faridi N."/>
            <person name="Romero-Severson J."/>
            <person name="DeLeo V.L."/>
            <person name="Lucas S.M."/>
            <person name="Lazic D."/>
            <person name="Gailing O."/>
            <person name="Carlson J."/>
            <person name="Staton M."/>
        </authorList>
    </citation>
    <scope>NUCLEOTIDE SEQUENCE [LARGE SCALE GENOMIC DNA]</scope>
    <source>
        <strain evidence="2">Pseudo-F2</strain>
    </source>
</reference>
<dbReference type="EMBL" id="JAXUIC010000004">
    <property type="protein sequence ID" value="KAK4593383.1"/>
    <property type="molecule type" value="Genomic_DNA"/>
</dbReference>